<name>A0A6H9WPU7_9MICO</name>
<sequence>MAKRKVPRTHFLIAGDSVDLPLVAGIVSRLPVDAYGQVFVEVEHSAQVEVWTLPDNVAISWFVRDGADGIAPRGERLAAAVRGWMAEWMPEAEGAREAPSVMWIGCSASEKIGDLADDLSRRFEGTPATGLEH</sequence>
<dbReference type="RefSeq" id="WP_158029210.1">
    <property type="nucleotide sequence ID" value="NZ_BMHG01000001.1"/>
</dbReference>
<dbReference type="Pfam" id="PF04954">
    <property type="entry name" value="SIP"/>
    <property type="match status" value="1"/>
</dbReference>
<proteinExistence type="predicted"/>
<dbReference type="Gene3D" id="3.40.50.80">
    <property type="entry name" value="Nucleotide-binding domain of ferredoxin-NADP reductase (FNR) module"/>
    <property type="match status" value="1"/>
</dbReference>
<comment type="caution">
    <text evidence="2">The sequence shown here is derived from an EMBL/GenBank/DDBJ whole genome shotgun (WGS) entry which is preliminary data.</text>
</comment>
<dbReference type="AlphaFoldDB" id="A0A6H9WPU7"/>
<accession>A0A6H9WPU7</accession>
<evidence type="ECO:0000313" key="3">
    <source>
        <dbReference type="Proteomes" id="UP000431744"/>
    </source>
</evidence>
<keyword evidence="3" id="KW-1185">Reference proteome</keyword>
<reference evidence="2 3" key="1">
    <citation type="submission" date="2019-09" db="EMBL/GenBank/DDBJ databases">
        <title>Phylogeny of genus Pseudoclavibacter and closely related genus.</title>
        <authorList>
            <person name="Li Y."/>
        </authorList>
    </citation>
    <scope>NUCLEOTIDE SEQUENCE [LARGE SCALE GENOMIC DNA]</scope>
    <source>
        <strain evidence="2 3">EGI 60007</strain>
    </source>
</reference>
<evidence type="ECO:0000259" key="1">
    <source>
        <dbReference type="Pfam" id="PF04954"/>
    </source>
</evidence>
<dbReference type="EMBL" id="WBJY01000002">
    <property type="protein sequence ID" value="KAB1648015.1"/>
    <property type="molecule type" value="Genomic_DNA"/>
</dbReference>
<dbReference type="InterPro" id="IPR039261">
    <property type="entry name" value="FNR_nucleotide-bd"/>
</dbReference>
<dbReference type="InterPro" id="IPR007037">
    <property type="entry name" value="SIP_rossman_dom"/>
</dbReference>
<dbReference type="OrthoDB" id="5123323at2"/>
<feature type="domain" description="SIP-like Rossmann fold" evidence="1">
    <location>
        <begin position="10"/>
        <end position="109"/>
    </location>
</feature>
<gene>
    <name evidence="2" type="ORF">F8O04_09780</name>
</gene>
<organism evidence="2 3">
    <name type="scientific">Pseudoclavibacter endophyticus</name>
    <dbReference type="NCBI Taxonomy" id="1778590"/>
    <lineage>
        <taxon>Bacteria</taxon>
        <taxon>Bacillati</taxon>
        <taxon>Actinomycetota</taxon>
        <taxon>Actinomycetes</taxon>
        <taxon>Micrococcales</taxon>
        <taxon>Microbacteriaceae</taxon>
        <taxon>Pseudoclavibacter</taxon>
    </lineage>
</organism>
<dbReference type="Proteomes" id="UP000431744">
    <property type="component" value="Unassembled WGS sequence"/>
</dbReference>
<evidence type="ECO:0000313" key="2">
    <source>
        <dbReference type="EMBL" id="KAB1648015.1"/>
    </source>
</evidence>
<protein>
    <submittedName>
        <fullName evidence="2">Siderophore-interacting protein</fullName>
    </submittedName>
</protein>